<dbReference type="PANTHER" id="PTHR46696:SF6">
    <property type="entry name" value="P450, PUTATIVE (EUROFUNG)-RELATED"/>
    <property type="match status" value="1"/>
</dbReference>
<evidence type="ECO:0000313" key="2">
    <source>
        <dbReference type="EMBL" id="MBA8957052.1"/>
    </source>
</evidence>
<dbReference type="PRINTS" id="PR00359">
    <property type="entry name" value="BP450"/>
</dbReference>
<dbReference type="Proteomes" id="UP000572680">
    <property type="component" value="Unassembled WGS sequence"/>
</dbReference>
<dbReference type="PRINTS" id="PR00385">
    <property type="entry name" value="P450"/>
</dbReference>
<comment type="similarity">
    <text evidence="1">Belongs to the cytochrome P450 family.</text>
</comment>
<sequence>MTRNPPESTAAARPVRDYVTGRAGAPAMTGFREMDEHRAAAGAFMWTEDAGGHWVFTSHDSVMDALLDDDLWSNAVDFTFNPDAPKLPPLMLDGEEHLKWRRLLAAWFTPRRIRSMRDRQRAMAAEVIDGVAARGECDYLADVARVFPTMVVLQLMGLPMEDTPMFLDIVERAVGRSPEGPAGCEPAERELMAYLADLLAQRRAHPDPEARDVVSAAVGWKLDDAPVDDEELLKCLTLLTVAGLDTTASQVSWTMLHLATHPEHRRRLVAEPELADQVVEESLRVFPIAQQPRKATRDAVFHGCPVRKGDNALVAMAAAGRDSSAYPRATEFDLDRGDVSHASLGAGRHLCLGAHLARQEMVLLLQEWHRRIPEYRLVEWPTETCGVVWSVDELRLAW</sequence>
<reference evidence="2 3" key="1">
    <citation type="submission" date="2020-08" db="EMBL/GenBank/DDBJ databases">
        <title>Genomic Encyclopedia of Type Strains, Phase IV (KMG-IV): sequencing the most valuable type-strain genomes for metagenomic binning, comparative biology and taxonomic classification.</title>
        <authorList>
            <person name="Goeker M."/>
        </authorList>
    </citation>
    <scope>NUCLEOTIDE SEQUENCE [LARGE SCALE GENOMIC DNA]</scope>
    <source>
        <strain evidence="2 3">DSM 44197</strain>
    </source>
</reference>
<dbReference type="SUPFAM" id="SSF48264">
    <property type="entry name" value="Cytochrome P450"/>
    <property type="match status" value="1"/>
</dbReference>
<protein>
    <submittedName>
        <fullName evidence="2">Cytochrome P450</fullName>
    </submittedName>
</protein>
<dbReference type="PANTHER" id="PTHR46696">
    <property type="entry name" value="P450, PUTATIVE (EUROFUNG)-RELATED"/>
    <property type="match status" value="1"/>
</dbReference>
<gene>
    <name evidence="2" type="ORF">HNR61_008742</name>
</gene>
<name>A0A7W3LZG9_ACTNM</name>
<proteinExistence type="inferred from homology"/>
<dbReference type="GO" id="GO:0005506">
    <property type="term" value="F:iron ion binding"/>
    <property type="evidence" value="ECO:0007669"/>
    <property type="project" value="InterPro"/>
</dbReference>
<organism evidence="2 3">
    <name type="scientific">Actinomadura namibiensis</name>
    <dbReference type="NCBI Taxonomy" id="182080"/>
    <lineage>
        <taxon>Bacteria</taxon>
        <taxon>Bacillati</taxon>
        <taxon>Actinomycetota</taxon>
        <taxon>Actinomycetes</taxon>
        <taxon>Streptosporangiales</taxon>
        <taxon>Thermomonosporaceae</taxon>
        <taxon>Actinomadura</taxon>
    </lineage>
</organism>
<dbReference type="InterPro" id="IPR036396">
    <property type="entry name" value="Cyt_P450_sf"/>
</dbReference>
<dbReference type="EMBL" id="JACJIA010000019">
    <property type="protein sequence ID" value="MBA8957052.1"/>
    <property type="molecule type" value="Genomic_DNA"/>
</dbReference>
<dbReference type="GO" id="GO:0020037">
    <property type="term" value="F:heme binding"/>
    <property type="evidence" value="ECO:0007669"/>
    <property type="project" value="InterPro"/>
</dbReference>
<dbReference type="GO" id="GO:0016705">
    <property type="term" value="F:oxidoreductase activity, acting on paired donors, with incorporation or reduction of molecular oxygen"/>
    <property type="evidence" value="ECO:0007669"/>
    <property type="project" value="InterPro"/>
</dbReference>
<dbReference type="Gene3D" id="1.10.630.10">
    <property type="entry name" value="Cytochrome P450"/>
    <property type="match status" value="1"/>
</dbReference>
<keyword evidence="3" id="KW-1185">Reference proteome</keyword>
<dbReference type="Pfam" id="PF00067">
    <property type="entry name" value="p450"/>
    <property type="match status" value="1"/>
</dbReference>
<comment type="caution">
    <text evidence="2">The sequence shown here is derived from an EMBL/GenBank/DDBJ whole genome shotgun (WGS) entry which is preliminary data.</text>
</comment>
<dbReference type="GO" id="GO:0004497">
    <property type="term" value="F:monooxygenase activity"/>
    <property type="evidence" value="ECO:0007669"/>
    <property type="project" value="InterPro"/>
</dbReference>
<evidence type="ECO:0000256" key="1">
    <source>
        <dbReference type="ARBA" id="ARBA00010617"/>
    </source>
</evidence>
<dbReference type="InterPro" id="IPR001128">
    <property type="entry name" value="Cyt_P450"/>
</dbReference>
<dbReference type="InterPro" id="IPR002397">
    <property type="entry name" value="Cyt_P450_B"/>
</dbReference>
<accession>A0A7W3LZG9</accession>
<dbReference type="RefSeq" id="WP_182848912.1">
    <property type="nucleotide sequence ID" value="NZ_BAAALP010000017.1"/>
</dbReference>
<evidence type="ECO:0000313" key="3">
    <source>
        <dbReference type="Proteomes" id="UP000572680"/>
    </source>
</evidence>
<dbReference type="AlphaFoldDB" id="A0A7W3LZG9"/>